<dbReference type="Proteomes" id="UP000295484">
    <property type="component" value="Unassembled WGS sequence"/>
</dbReference>
<organism evidence="4 5">
    <name type="scientific">Rhodovulum visakhapatnamense</name>
    <dbReference type="NCBI Taxonomy" id="364297"/>
    <lineage>
        <taxon>Bacteria</taxon>
        <taxon>Pseudomonadati</taxon>
        <taxon>Pseudomonadota</taxon>
        <taxon>Alphaproteobacteria</taxon>
        <taxon>Rhodobacterales</taxon>
        <taxon>Paracoccaceae</taxon>
        <taxon>Rhodovulum</taxon>
    </lineage>
</organism>
<dbReference type="Gene3D" id="3.10.290.10">
    <property type="entry name" value="RNA-binding S4 domain"/>
    <property type="match status" value="1"/>
</dbReference>
<dbReference type="Pfam" id="PF01479">
    <property type="entry name" value="S4"/>
    <property type="match status" value="1"/>
</dbReference>
<feature type="compositionally biased region" description="Basic and acidic residues" evidence="2">
    <location>
        <begin position="114"/>
        <end position="125"/>
    </location>
</feature>
<dbReference type="RefSeq" id="WP_134077288.1">
    <property type="nucleotide sequence ID" value="NZ_SOEB01000004.1"/>
</dbReference>
<dbReference type="InterPro" id="IPR036986">
    <property type="entry name" value="S4_RNA-bd_sf"/>
</dbReference>
<gene>
    <name evidence="4" type="ORF">EV657_10450</name>
</gene>
<sequence length="125" mass="14080">MTEAPRQTLRLDKWLWQARFFKTRTLATKLVAGAHVRVNGTKTDKPAAQIGPGDTLTFPQGHEIRVVRILALGDRRGPATEARTLYEDLTPIKETPPASPKYEGGGRPTKKQRRDLDRTRKPPLE</sequence>
<evidence type="ECO:0000259" key="3">
    <source>
        <dbReference type="SMART" id="SM00363"/>
    </source>
</evidence>
<feature type="domain" description="RNA-binding S4" evidence="3">
    <location>
        <begin position="9"/>
        <end position="74"/>
    </location>
</feature>
<keyword evidence="4" id="KW-0346">Stress response</keyword>
<keyword evidence="1" id="KW-0694">RNA-binding</keyword>
<dbReference type="GO" id="GO:0003723">
    <property type="term" value="F:RNA binding"/>
    <property type="evidence" value="ECO:0007669"/>
    <property type="project" value="UniProtKB-KW"/>
</dbReference>
<dbReference type="SMART" id="SM00363">
    <property type="entry name" value="S4"/>
    <property type="match status" value="1"/>
</dbReference>
<dbReference type="AlphaFoldDB" id="A0A4R8FYU6"/>
<dbReference type="CDD" id="cd00165">
    <property type="entry name" value="S4"/>
    <property type="match status" value="1"/>
</dbReference>
<protein>
    <submittedName>
        <fullName evidence="4">Heat shock protein Hsp15</fullName>
    </submittedName>
</protein>
<evidence type="ECO:0000256" key="1">
    <source>
        <dbReference type="PROSITE-ProRule" id="PRU00182"/>
    </source>
</evidence>
<dbReference type="EMBL" id="SOEB01000004">
    <property type="protein sequence ID" value="TDX31854.1"/>
    <property type="molecule type" value="Genomic_DNA"/>
</dbReference>
<dbReference type="PROSITE" id="PS50889">
    <property type="entry name" value="S4"/>
    <property type="match status" value="1"/>
</dbReference>
<accession>A0A4R8FYU6</accession>
<evidence type="ECO:0000256" key="2">
    <source>
        <dbReference type="SAM" id="MobiDB-lite"/>
    </source>
</evidence>
<dbReference type="InterPro" id="IPR002942">
    <property type="entry name" value="S4_RNA-bd"/>
</dbReference>
<proteinExistence type="predicted"/>
<evidence type="ECO:0000313" key="5">
    <source>
        <dbReference type="Proteomes" id="UP000295484"/>
    </source>
</evidence>
<reference evidence="4 5" key="1">
    <citation type="submission" date="2019-03" db="EMBL/GenBank/DDBJ databases">
        <title>Genomic Encyclopedia of Type Strains, Phase IV (KMG-IV): sequencing the most valuable type-strain genomes for metagenomic binning, comparative biology and taxonomic classification.</title>
        <authorList>
            <person name="Goeker M."/>
        </authorList>
    </citation>
    <scope>NUCLEOTIDE SEQUENCE [LARGE SCALE GENOMIC DNA]</scope>
    <source>
        <strain evidence="4 5">JA181</strain>
    </source>
</reference>
<feature type="region of interest" description="Disordered" evidence="2">
    <location>
        <begin position="84"/>
        <end position="125"/>
    </location>
</feature>
<dbReference type="SUPFAM" id="SSF55174">
    <property type="entry name" value="Alpha-L RNA-binding motif"/>
    <property type="match status" value="1"/>
</dbReference>
<evidence type="ECO:0000313" key="4">
    <source>
        <dbReference type="EMBL" id="TDX31854.1"/>
    </source>
</evidence>
<name>A0A4R8FYU6_9RHOB</name>
<comment type="caution">
    <text evidence="4">The sequence shown here is derived from an EMBL/GenBank/DDBJ whole genome shotgun (WGS) entry which is preliminary data.</text>
</comment>